<dbReference type="SUPFAM" id="SSF101386">
    <property type="entry name" value="all-alpha NTP pyrophosphatases"/>
    <property type="match status" value="1"/>
</dbReference>
<dbReference type="Pfam" id="PF03819">
    <property type="entry name" value="MazG"/>
    <property type="match status" value="1"/>
</dbReference>
<dbReference type="Gene3D" id="1.10.287.1080">
    <property type="entry name" value="MazG-like"/>
    <property type="match status" value="1"/>
</dbReference>
<dbReference type="InterPro" id="IPR004518">
    <property type="entry name" value="MazG-like_dom"/>
</dbReference>
<sequence>MELAAAQAQVEAISRVYARLHGIERTDDWLVLKLSEEVGELVQAYLASSGRSRHAAEPGALEAELADVLAHLLLVAQRLDVDLDAALEAKWGRWRHLVEERDTVGLPAAAGLRDAATGERA</sequence>
<protein>
    <submittedName>
        <fullName evidence="2">MazG nucleotide pyrophosphohydrolase domain-containing protein</fullName>
    </submittedName>
</protein>
<evidence type="ECO:0000313" key="2">
    <source>
        <dbReference type="EMBL" id="MDM7854291.1"/>
    </source>
</evidence>
<name>A0ABT7SDL9_9CELL</name>
<dbReference type="EMBL" id="JAUCGQ010000001">
    <property type="protein sequence ID" value="MDM7854291.1"/>
    <property type="molecule type" value="Genomic_DNA"/>
</dbReference>
<comment type="caution">
    <text evidence="2">The sequence shown here is derived from an EMBL/GenBank/DDBJ whole genome shotgun (WGS) entry which is preliminary data.</text>
</comment>
<evidence type="ECO:0000313" key="3">
    <source>
        <dbReference type="Proteomes" id="UP001529338"/>
    </source>
</evidence>
<reference evidence="2 3" key="1">
    <citation type="submission" date="2023-06" db="EMBL/GenBank/DDBJ databases">
        <title>Cellulomonas sp. MW4 Whole genome sequence.</title>
        <authorList>
            <person name="Park S."/>
        </authorList>
    </citation>
    <scope>NUCLEOTIDE SEQUENCE [LARGE SCALE GENOMIC DNA]</scope>
    <source>
        <strain evidence="2 3">MW4</strain>
    </source>
</reference>
<accession>A0ABT7SDL9</accession>
<feature type="domain" description="NTP pyrophosphohydrolase MazG-like" evidence="1">
    <location>
        <begin position="29"/>
        <end position="87"/>
    </location>
</feature>
<dbReference type="RefSeq" id="WP_289453989.1">
    <property type="nucleotide sequence ID" value="NZ_JAUCGQ010000001.1"/>
</dbReference>
<evidence type="ECO:0000259" key="1">
    <source>
        <dbReference type="Pfam" id="PF03819"/>
    </source>
</evidence>
<gene>
    <name evidence="2" type="ORF">QRT04_05040</name>
</gene>
<organism evidence="2 3">
    <name type="scientific">Cellulomonas alba</name>
    <dbReference type="NCBI Taxonomy" id="3053467"/>
    <lineage>
        <taxon>Bacteria</taxon>
        <taxon>Bacillati</taxon>
        <taxon>Actinomycetota</taxon>
        <taxon>Actinomycetes</taxon>
        <taxon>Micrococcales</taxon>
        <taxon>Cellulomonadaceae</taxon>
        <taxon>Cellulomonas</taxon>
    </lineage>
</organism>
<proteinExistence type="predicted"/>
<dbReference type="Proteomes" id="UP001529338">
    <property type="component" value="Unassembled WGS sequence"/>
</dbReference>
<keyword evidence="3" id="KW-1185">Reference proteome</keyword>